<evidence type="ECO:0000256" key="1">
    <source>
        <dbReference type="SAM" id="Phobius"/>
    </source>
</evidence>
<name>A0ABV9DMH6_9BACI</name>
<feature type="transmembrane region" description="Helical" evidence="1">
    <location>
        <begin position="55"/>
        <end position="82"/>
    </location>
</feature>
<accession>A0ABV9DMH6</accession>
<organism evidence="2 3">
    <name type="scientific">Virgibacillus kekensis</name>
    <dbReference type="NCBI Taxonomy" id="202261"/>
    <lineage>
        <taxon>Bacteria</taxon>
        <taxon>Bacillati</taxon>
        <taxon>Bacillota</taxon>
        <taxon>Bacilli</taxon>
        <taxon>Bacillales</taxon>
        <taxon>Bacillaceae</taxon>
        <taxon>Virgibacillus</taxon>
    </lineage>
</organism>
<sequence length="97" mass="11636">MKLPDCWSCGYNFKWREVIFFISGRKKCPNCFNKQYTTTKSVRKMSLWGLPFSPLPWILTSFLSWVWTWGILLIVFVIYLALMPFQAEFTHEQEPLF</sequence>
<comment type="caution">
    <text evidence="2">The sequence shown here is derived from an EMBL/GenBank/DDBJ whole genome shotgun (WGS) entry which is preliminary data.</text>
</comment>
<keyword evidence="1" id="KW-1133">Transmembrane helix</keyword>
<keyword evidence="1" id="KW-0472">Membrane</keyword>
<gene>
    <name evidence="2" type="ORF">ACFO3D_18225</name>
</gene>
<protein>
    <submittedName>
        <fullName evidence="2">TIGR04104 family putative zinc finger protein</fullName>
    </submittedName>
</protein>
<dbReference type="InterPro" id="IPR026369">
    <property type="entry name" value="CxxC_20_CxxC"/>
</dbReference>
<evidence type="ECO:0000313" key="3">
    <source>
        <dbReference type="Proteomes" id="UP001595989"/>
    </source>
</evidence>
<dbReference type="Proteomes" id="UP001595989">
    <property type="component" value="Unassembled WGS sequence"/>
</dbReference>
<reference evidence="3" key="1">
    <citation type="journal article" date="2019" name="Int. J. Syst. Evol. Microbiol.">
        <title>The Global Catalogue of Microorganisms (GCM) 10K type strain sequencing project: providing services to taxonomists for standard genome sequencing and annotation.</title>
        <authorList>
            <consortium name="The Broad Institute Genomics Platform"/>
            <consortium name="The Broad Institute Genome Sequencing Center for Infectious Disease"/>
            <person name="Wu L."/>
            <person name="Ma J."/>
        </authorList>
    </citation>
    <scope>NUCLEOTIDE SEQUENCE [LARGE SCALE GENOMIC DNA]</scope>
    <source>
        <strain evidence="3">CGMCC 4.7426</strain>
    </source>
</reference>
<dbReference type="RefSeq" id="WP_390299575.1">
    <property type="nucleotide sequence ID" value="NZ_JBHSFU010000015.1"/>
</dbReference>
<dbReference type="EMBL" id="JBHSFU010000015">
    <property type="protein sequence ID" value="MFC4560099.1"/>
    <property type="molecule type" value="Genomic_DNA"/>
</dbReference>
<keyword evidence="1" id="KW-0812">Transmembrane</keyword>
<keyword evidence="3" id="KW-1185">Reference proteome</keyword>
<evidence type="ECO:0000313" key="2">
    <source>
        <dbReference type="EMBL" id="MFC4560099.1"/>
    </source>
</evidence>
<proteinExistence type="predicted"/>
<dbReference type="NCBIfam" id="TIGR04104">
    <property type="entry name" value="cxxc_20_cxxc"/>
    <property type="match status" value="1"/>
</dbReference>